<dbReference type="RefSeq" id="XP_002774583.1">
    <property type="nucleotide sequence ID" value="XM_002774537.1"/>
</dbReference>
<sequence length="162" mass="18744">MPARPEAAKPMKRRRVKRSQEAKSRRREKQRYQQRRRNDERVKLDAQLRKLERWAESTRAVWNLNDTIGLTDGTARPGLCPWGIPEGPPTELQCDLREALGRTIDEIEVSEAGRFVARWIQLPREQQGGFDWSAVEKEVEVAAEKLRGEWLASQTLIVTCPV</sequence>
<dbReference type="Proteomes" id="UP000007800">
    <property type="component" value="Unassembled WGS sequence"/>
</dbReference>
<dbReference type="EMBL" id="GG680729">
    <property type="protein sequence ID" value="EER06399.1"/>
    <property type="molecule type" value="Genomic_DNA"/>
</dbReference>
<feature type="region of interest" description="Disordered" evidence="1">
    <location>
        <begin position="1"/>
        <end position="39"/>
    </location>
</feature>
<evidence type="ECO:0000313" key="3">
    <source>
        <dbReference type="Proteomes" id="UP000007800"/>
    </source>
</evidence>
<feature type="compositionally biased region" description="Basic residues" evidence="1">
    <location>
        <begin position="24"/>
        <end position="35"/>
    </location>
</feature>
<protein>
    <submittedName>
        <fullName evidence="2">Uncharacterized protein</fullName>
    </submittedName>
</protein>
<reference evidence="2 3" key="1">
    <citation type="submission" date="2008-07" db="EMBL/GenBank/DDBJ databases">
        <authorList>
            <person name="El-Sayed N."/>
            <person name="Caler E."/>
            <person name="Inman J."/>
            <person name="Amedeo P."/>
            <person name="Hass B."/>
            <person name="Wortman J."/>
        </authorList>
    </citation>
    <scope>NUCLEOTIDE SEQUENCE [LARGE SCALE GENOMIC DNA]</scope>
    <source>
        <strain evidence="3">ATCC 50983 / TXsc</strain>
    </source>
</reference>
<accession>C5LAE3</accession>
<dbReference type="InParanoid" id="C5LAE3"/>
<keyword evidence="3" id="KW-1185">Reference proteome</keyword>
<dbReference type="AlphaFoldDB" id="C5LAE3"/>
<organism evidence="3">
    <name type="scientific">Perkinsus marinus (strain ATCC 50983 / TXsc)</name>
    <dbReference type="NCBI Taxonomy" id="423536"/>
    <lineage>
        <taxon>Eukaryota</taxon>
        <taxon>Sar</taxon>
        <taxon>Alveolata</taxon>
        <taxon>Perkinsozoa</taxon>
        <taxon>Perkinsea</taxon>
        <taxon>Perkinsida</taxon>
        <taxon>Perkinsidae</taxon>
        <taxon>Perkinsus</taxon>
    </lineage>
</organism>
<evidence type="ECO:0000256" key="1">
    <source>
        <dbReference type="SAM" id="MobiDB-lite"/>
    </source>
</evidence>
<name>C5LAE3_PERM5</name>
<proteinExistence type="predicted"/>
<dbReference type="GeneID" id="9065513"/>
<gene>
    <name evidence="2" type="ORF">Pmar_PMAR006193</name>
</gene>
<evidence type="ECO:0000313" key="2">
    <source>
        <dbReference type="EMBL" id="EER06399.1"/>
    </source>
</evidence>